<dbReference type="SMART" id="SM01132">
    <property type="entry name" value="DIL"/>
    <property type="match status" value="1"/>
</dbReference>
<dbReference type="GO" id="GO:0051020">
    <property type="term" value="F:GTPase binding"/>
    <property type="evidence" value="ECO:0007669"/>
    <property type="project" value="TreeGrafter"/>
</dbReference>
<dbReference type="OrthoDB" id="426293at2759"/>
<dbReference type="Proteomes" id="UP000078561">
    <property type="component" value="Unassembled WGS sequence"/>
</dbReference>
<dbReference type="OMA" id="WSQVMYW"/>
<feature type="region of interest" description="Disordered" evidence="2">
    <location>
        <begin position="270"/>
        <end position="300"/>
    </location>
</feature>
<evidence type="ECO:0000256" key="1">
    <source>
        <dbReference type="PROSITE-ProRule" id="PRU00023"/>
    </source>
</evidence>
<dbReference type="InParanoid" id="A0A163KR59"/>
<dbReference type="EMBL" id="LT551876">
    <property type="protein sequence ID" value="SAL97619.1"/>
    <property type="molecule type" value="Genomic_DNA"/>
</dbReference>
<evidence type="ECO:0000259" key="3">
    <source>
        <dbReference type="PROSITE" id="PS51126"/>
    </source>
</evidence>
<dbReference type="PROSITE" id="PS50297">
    <property type="entry name" value="ANK_REP_REGION"/>
    <property type="match status" value="2"/>
</dbReference>
<dbReference type="STRING" id="4829.A0A163KR59"/>
<proteinExistence type="predicted"/>
<evidence type="ECO:0000313" key="4">
    <source>
        <dbReference type="EMBL" id="SAL97619.1"/>
    </source>
</evidence>
<dbReference type="PANTHER" id="PTHR16027">
    <property type="entry name" value="DILUTE DOMAIN-CONTAINING PROTEIN YPR089W"/>
    <property type="match status" value="1"/>
</dbReference>
<feature type="repeat" description="ANK" evidence="1">
    <location>
        <begin position="147"/>
        <end position="179"/>
    </location>
</feature>
<dbReference type="Pfam" id="PF12796">
    <property type="entry name" value="Ank_2"/>
    <property type="match status" value="1"/>
</dbReference>
<dbReference type="AlphaFoldDB" id="A0A163KR59"/>
<dbReference type="PANTHER" id="PTHR16027:SF6">
    <property type="entry name" value="DILUTE DOMAIN-CONTAINING PROTEIN"/>
    <property type="match status" value="1"/>
</dbReference>
<feature type="repeat" description="ANK" evidence="1">
    <location>
        <begin position="180"/>
        <end position="212"/>
    </location>
</feature>
<dbReference type="SMART" id="SM00248">
    <property type="entry name" value="ANK"/>
    <property type="match status" value="2"/>
</dbReference>
<keyword evidence="5" id="KW-1185">Reference proteome</keyword>
<evidence type="ECO:0000256" key="2">
    <source>
        <dbReference type="SAM" id="MobiDB-lite"/>
    </source>
</evidence>
<dbReference type="PROSITE" id="PS51126">
    <property type="entry name" value="DILUTE"/>
    <property type="match status" value="1"/>
</dbReference>
<dbReference type="SUPFAM" id="SSF48403">
    <property type="entry name" value="Ankyrin repeat"/>
    <property type="match status" value="1"/>
</dbReference>
<feature type="domain" description="Dilute" evidence="3">
    <location>
        <begin position="381"/>
        <end position="664"/>
    </location>
</feature>
<sequence>MDSSISAPIRIFSADPSKGRMRATDSPASIQKQYEDMTFDEMTHCLAETYKELAGILTPQAVTPTTSSSTSSSSSTLSLSSCEKSSSSSSFDDGVDEWAHVDDTTKRSKLTRLFWRSASAGHTDKVRSLLENDDLKRWIDLDGKDEDGTTPLIYAVCFGKFDIAHLLLSSGAKTDIQDSFGWTALMWATNNNHDHIVKLLLEHGASAQTKSSKGRTVFDFVNTENQKIVDILSANPHDSLSSLSSLSSRPLSNDDYDFYYRSPVDDDHFATTMTDDSNDDGNHGNDQDDNDDDNDDDDNLAMGISDHNDFQWNRCLPDQMFVFAVDDLPYILDTMITNIQLPLQSHHDICIPANVIFLSARFAYYFSTEELLNQVLDGSLQRITNTIKAHTKNIHVLAFWMTNLTQLLHYLKKDTGLIVTTVDHQLNLSELISETYTALVSDTEHRIAKLFVPAMLEHNEIPGMDEVNFTDDWQRFFFRKGSRRSMMCPPAEGSLQTKRHSLHTTATTSIEALSPHAITSLLSSTLFVLRSYNVHPSIITQALAQFFHYLSSELFNRILTTKKLLCRSKAMQIRMNLSVIEDWISDNHLPGHLVSYLTPTTQLLQLLQCLTQLTDFVSFINTVKTFDVLNALQIKKCVINYRYEVNEPRLPDEVVKYAMQLVQDTVRLQQQSSIALSRQSSSSSSLKSSRRESRMGVFMSSIGIITADHPPPTMDELPSSPIDMYDDHDDHDNTIQETKDATHMLPFSVPTSTHQRFLVPIIPEDWMNLLDKDPTDSLNN</sequence>
<name>A0A163KR59_ABSGL</name>
<dbReference type="InterPro" id="IPR002110">
    <property type="entry name" value="Ankyrin_rpt"/>
</dbReference>
<reference evidence="4" key="1">
    <citation type="submission" date="2016-04" db="EMBL/GenBank/DDBJ databases">
        <authorList>
            <person name="Evans L.H."/>
            <person name="Alamgir A."/>
            <person name="Owens N."/>
            <person name="Weber N.D."/>
            <person name="Virtaneva K."/>
            <person name="Barbian K."/>
            <person name="Babar A."/>
            <person name="Rosenke K."/>
        </authorList>
    </citation>
    <scope>NUCLEOTIDE SEQUENCE [LARGE SCALE GENOMIC DNA]</scope>
    <source>
        <strain evidence="4">CBS 101.48</strain>
    </source>
</reference>
<feature type="region of interest" description="Disordered" evidence="2">
    <location>
        <begin position="62"/>
        <end position="93"/>
    </location>
</feature>
<protein>
    <recommendedName>
        <fullName evidence="3">Dilute domain-containing protein</fullName>
    </recommendedName>
</protein>
<feature type="compositionally biased region" description="Acidic residues" evidence="2">
    <location>
        <begin position="287"/>
        <end position="299"/>
    </location>
</feature>
<dbReference type="InterPro" id="IPR037986">
    <property type="entry name" value="Myo5p-like_CBD_DIL"/>
</dbReference>
<dbReference type="Gene3D" id="1.25.40.20">
    <property type="entry name" value="Ankyrin repeat-containing domain"/>
    <property type="match status" value="1"/>
</dbReference>
<feature type="region of interest" description="Disordered" evidence="2">
    <location>
        <begin position="1"/>
        <end position="28"/>
    </location>
</feature>
<dbReference type="Pfam" id="PF00023">
    <property type="entry name" value="Ank"/>
    <property type="match status" value="1"/>
</dbReference>
<accession>A0A163KR59</accession>
<feature type="compositionally biased region" description="Low complexity" evidence="2">
    <location>
        <begin position="65"/>
        <end position="90"/>
    </location>
</feature>
<dbReference type="InterPro" id="IPR036770">
    <property type="entry name" value="Ankyrin_rpt-contain_sf"/>
</dbReference>
<gene>
    <name evidence="4" type="primary">ABSGL_03124.1 scaffold 4229</name>
</gene>
<dbReference type="PROSITE" id="PS50088">
    <property type="entry name" value="ANK_REPEAT"/>
    <property type="match status" value="2"/>
</dbReference>
<dbReference type="CDD" id="cd15473">
    <property type="entry name" value="Myo5p-like_CBD_DIL_ANK"/>
    <property type="match status" value="1"/>
</dbReference>
<organism evidence="4">
    <name type="scientific">Absidia glauca</name>
    <name type="common">Pin mould</name>
    <dbReference type="NCBI Taxonomy" id="4829"/>
    <lineage>
        <taxon>Eukaryota</taxon>
        <taxon>Fungi</taxon>
        <taxon>Fungi incertae sedis</taxon>
        <taxon>Mucoromycota</taxon>
        <taxon>Mucoromycotina</taxon>
        <taxon>Mucoromycetes</taxon>
        <taxon>Mucorales</taxon>
        <taxon>Cunninghamellaceae</taxon>
        <taxon>Absidia</taxon>
    </lineage>
</organism>
<evidence type="ECO:0000313" key="5">
    <source>
        <dbReference type="Proteomes" id="UP000078561"/>
    </source>
</evidence>
<keyword evidence="1" id="KW-0040">ANK repeat</keyword>
<dbReference type="Pfam" id="PF01843">
    <property type="entry name" value="DIL"/>
    <property type="match status" value="1"/>
</dbReference>
<dbReference type="InterPro" id="IPR052072">
    <property type="entry name" value="Vascular_dev_regulator"/>
</dbReference>
<dbReference type="InterPro" id="IPR002710">
    <property type="entry name" value="Dilute_dom"/>
</dbReference>